<dbReference type="Gene3D" id="3.40.720.10">
    <property type="entry name" value="Alkaline Phosphatase, subunit A"/>
    <property type="match status" value="2"/>
</dbReference>
<dbReference type="InterPro" id="IPR017850">
    <property type="entry name" value="Alkaline_phosphatase_core_sf"/>
</dbReference>
<dbReference type="GO" id="GO:0016787">
    <property type="term" value="F:hydrolase activity"/>
    <property type="evidence" value="ECO:0007669"/>
    <property type="project" value="UniProtKB-KW"/>
</dbReference>
<dbReference type="STRING" id="1073327.SAMN04488108_1169"/>
<accession>A0A1M7Z8A8</accession>
<keyword evidence="5" id="KW-1185">Reference proteome</keyword>
<comment type="similarity">
    <text evidence="1">Belongs to the sulfatase family.</text>
</comment>
<evidence type="ECO:0000313" key="5">
    <source>
        <dbReference type="Proteomes" id="UP000184609"/>
    </source>
</evidence>
<dbReference type="Proteomes" id="UP000184609">
    <property type="component" value="Unassembled WGS sequence"/>
</dbReference>
<feature type="domain" description="N-sulphoglucosamine sulphohydrolase C-terminal" evidence="3">
    <location>
        <begin position="388"/>
        <end position="540"/>
    </location>
</feature>
<evidence type="ECO:0000313" key="4">
    <source>
        <dbReference type="EMBL" id="SHO61000.1"/>
    </source>
</evidence>
<dbReference type="InterPro" id="IPR024607">
    <property type="entry name" value="Sulfatase_CS"/>
</dbReference>
<sequence>MFRGKTEEIQGKSIKLNDQKMNKYRILILVLFSGMAYMGSSCSTSEKEEDQKPPNIIFIMSDDHAYQAISAYGYGLNETPNIDRIAKEGAIFTRATVTNSICAPSRAVLLTGKHSFVNGKVDNVQPFNWEQDNFPKLLQANGYQTALIGKIHLDGLPTGFDYSMVLPGQGNYYNPDFLVDGERKRFEGYVTDITTEEALKWLKEGRDQEKPFLLMYHQKAPHRNWKPAPEYLTLYDDKDFTPPSTFFDQETNYAGRGTAAKTQEMEIDGHASWGHDFKMVIDPYGDSTGFDRELARFNPEQLAAWNAAYDPKNDAFKEAFGKGDESTFSSEKKREIAHWKYNRYIKDYLRTIKSVDDGVGEVLDYLEANGLAENTIVVYTSDQGFYLGEHGWFDKRFMYEQSFRTPLLVRFPKEIKAGTEIDKLVQNLDFAPTLLDYAGIQAPQEMQGESFRNLVSGKTGEWRDAVYYTYYEYPSVHMVKRHYGVATKRYKLIHFYYDIDEWELYDLEKDPNELRNVYDDPEYEDIKIKMHERLQELREKYGDSDQNDQKYLDAYLKVMEERKNR</sequence>
<evidence type="ECO:0000259" key="3">
    <source>
        <dbReference type="Pfam" id="PF16347"/>
    </source>
</evidence>
<dbReference type="InterPro" id="IPR032506">
    <property type="entry name" value="SGSH_C"/>
</dbReference>
<dbReference type="CDD" id="cd16031">
    <property type="entry name" value="G6S_like"/>
    <property type="match status" value="1"/>
</dbReference>
<dbReference type="PROSITE" id="PS00523">
    <property type="entry name" value="SULFATASE_1"/>
    <property type="match status" value="1"/>
</dbReference>
<gene>
    <name evidence="4" type="ORF">SAMN04488108_1169</name>
</gene>
<dbReference type="PANTHER" id="PTHR43108">
    <property type="entry name" value="N-ACETYLGLUCOSAMINE-6-SULFATASE FAMILY MEMBER"/>
    <property type="match status" value="1"/>
</dbReference>
<keyword evidence="2" id="KW-0378">Hydrolase</keyword>
<name>A0A1M7Z8A8_9BACT</name>
<proteinExistence type="inferred from homology"/>
<dbReference type="SUPFAM" id="SSF53649">
    <property type="entry name" value="Alkaline phosphatase-like"/>
    <property type="match status" value="1"/>
</dbReference>
<reference evidence="5" key="1">
    <citation type="submission" date="2016-12" db="EMBL/GenBank/DDBJ databases">
        <authorList>
            <person name="Varghese N."/>
            <person name="Submissions S."/>
        </authorList>
    </citation>
    <scope>NUCLEOTIDE SEQUENCE [LARGE SCALE GENOMIC DNA]</scope>
    <source>
        <strain evidence="5">DSM 25035</strain>
    </source>
</reference>
<organism evidence="4 5">
    <name type="scientific">Algoriphagus zhangzhouensis</name>
    <dbReference type="NCBI Taxonomy" id="1073327"/>
    <lineage>
        <taxon>Bacteria</taxon>
        <taxon>Pseudomonadati</taxon>
        <taxon>Bacteroidota</taxon>
        <taxon>Cytophagia</taxon>
        <taxon>Cytophagales</taxon>
        <taxon>Cyclobacteriaceae</taxon>
        <taxon>Algoriphagus</taxon>
    </lineage>
</organism>
<dbReference type="AlphaFoldDB" id="A0A1M7Z8A8"/>
<evidence type="ECO:0000256" key="1">
    <source>
        <dbReference type="ARBA" id="ARBA00008779"/>
    </source>
</evidence>
<evidence type="ECO:0000256" key="2">
    <source>
        <dbReference type="ARBA" id="ARBA00022801"/>
    </source>
</evidence>
<dbReference type="PANTHER" id="PTHR43108:SF6">
    <property type="entry name" value="N-SULPHOGLUCOSAMINE SULPHOHYDROLASE"/>
    <property type="match status" value="1"/>
</dbReference>
<dbReference type="Pfam" id="PF16347">
    <property type="entry name" value="SGSH_C"/>
    <property type="match status" value="1"/>
</dbReference>
<dbReference type="EMBL" id="FRXN01000001">
    <property type="protein sequence ID" value="SHO61000.1"/>
    <property type="molecule type" value="Genomic_DNA"/>
</dbReference>
<protein>
    <submittedName>
        <fullName evidence="4">Arylsulfatase A</fullName>
    </submittedName>
</protein>